<dbReference type="PATRIC" id="fig|630.129.peg.3096"/>
<dbReference type="OMA" id="YNVFMTN"/>
<evidence type="ECO:0000313" key="8">
    <source>
        <dbReference type="Proteomes" id="UP000041601"/>
    </source>
</evidence>
<keyword evidence="4" id="KW-0564">Palmitate</keyword>
<dbReference type="KEGG" id="yet:CH48_475"/>
<dbReference type="AlphaFoldDB" id="A0A0E1NHM3"/>
<reference evidence="6 8" key="1">
    <citation type="submission" date="2015-03" db="EMBL/GenBank/DDBJ databases">
        <authorList>
            <consortium name="Pathogen Informatics"/>
            <person name="Murphy D."/>
        </authorList>
    </citation>
    <scope>NUCLEOTIDE SEQUENCE [LARGE SCALE GENOMIC DNA]</scope>
    <source>
        <strain evidence="6 8">IP05342</strain>
    </source>
</reference>
<dbReference type="RefSeq" id="WP_005162084.1">
    <property type="nucleotide sequence ID" value="NZ_CGBC01000022.1"/>
</dbReference>
<dbReference type="InterPro" id="IPR014524">
    <property type="entry name" value="BamC"/>
</dbReference>
<reference evidence="5 9" key="2">
    <citation type="submission" date="2015-03" db="EMBL/GenBank/DDBJ databases">
        <authorList>
            <person name="Murphy D."/>
        </authorList>
    </citation>
    <scope>NUCLEOTIDE SEQUENCE [LARGE SCALE GENOMIC DNA]</scope>
    <source>
        <strain evidence="5 9">IP26249</strain>
    </source>
</reference>
<keyword evidence="3 4" id="KW-0998">Cell outer membrane</keyword>
<dbReference type="EMBL" id="CP068146">
    <property type="protein sequence ID" value="QQU47651.1"/>
    <property type="molecule type" value="Genomic_DNA"/>
</dbReference>
<dbReference type="PROSITE" id="PS51257">
    <property type="entry name" value="PROKAR_LIPOPROTEIN"/>
    <property type="match status" value="1"/>
</dbReference>
<dbReference type="GO" id="GO:0043165">
    <property type="term" value="P:Gram-negative-bacterium-type cell outer membrane assembly"/>
    <property type="evidence" value="ECO:0007669"/>
    <property type="project" value="UniProtKB-UniRule"/>
</dbReference>
<dbReference type="Proteomes" id="UP000041601">
    <property type="component" value="Unassembled WGS sequence"/>
</dbReference>
<evidence type="ECO:0000256" key="4">
    <source>
        <dbReference type="HAMAP-Rule" id="MF_00924"/>
    </source>
</evidence>
<dbReference type="InterPro" id="IPR042268">
    <property type="entry name" value="BamC_C"/>
</dbReference>
<evidence type="ECO:0000313" key="9">
    <source>
        <dbReference type="Proteomes" id="UP000048841"/>
    </source>
</evidence>
<comment type="similarity">
    <text evidence="4">Belongs to the BamC family.</text>
</comment>
<protein>
    <recommendedName>
        <fullName evidence="4">Outer membrane protein assembly factor BamC</fullName>
    </recommendedName>
</protein>
<keyword evidence="1 4" id="KW-0732">Signal</keyword>
<evidence type="ECO:0000256" key="1">
    <source>
        <dbReference type="ARBA" id="ARBA00022729"/>
    </source>
</evidence>
<evidence type="ECO:0000313" key="5">
    <source>
        <dbReference type="EMBL" id="CFQ69203.1"/>
    </source>
</evidence>
<dbReference type="Gene3D" id="3.30.310.170">
    <property type="entry name" value="Outer membrane protein assembly factor BamC"/>
    <property type="match status" value="1"/>
</dbReference>
<dbReference type="EMBL" id="CPXJ01000025">
    <property type="protein sequence ID" value="CND81532.1"/>
    <property type="molecule type" value="Genomic_DNA"/>
</dbReference>
<dbReference type="Gene3D" id="3.30.530.50">
    <property type="match status" value="1"/>
</dbReference>
<organism evidence="5 9">
    <name type="scientific">Yersinia enterocolitica</name>
    <dbReference type="NCBI Taxonomy" id="630"/>
    <lineage>
        <taxon>Bacteria</taxon>
        <taxon>Pseudomonadati</taxon>
        <taxon>Pseudomonadota</taxon>
        <taxon>Gammaproteobacteria</taxon>
        <taxon>Enterobacterales</taxon>
        <taxon>Yersiniaceae</taxon>
        <taxon>Yersinia</taxon>
    </lineage>
</organism>
<keyword evidence="4 5" id="KW-0449">Lipoprotein</keyword>
<gene>
    <name evidence="5" type="primary">dapX</name>
    <name evidence="4 7" type="synonym">bamC</name>
    <name evidence="5" type="ORF">ERS137941_03122</name>
    <name evidence="6" type="ORF">ERS137959_02275</name>
    <name evidence="7" type="ORF">I6I39_02510</name>
</gene>
<dbReference type="GO" id="GO:0009279">
    <property type="term" value="C:cell outer membrane"/>
    <property type="evidence" value="ECO:0007669"/>
    <property type="project" value="UniProtKB-SubCell"/>
</dbReference>
<dbReference type="HAMAP" id="MF_00924">
    <property type="entry name" value="OM_assembly_BamC"/>
    <property type="match status" value="1"/>
</dbReference>
<evidence type="ECO:0000256" key="3">
    <source>
        <dbReference type="ARBA" id="ARBA00023237"/>
    </source>
</evidence>
<sequence>MAITLQKSTVVTVVGVSLAMLLAGCTTDQRYKRQVGGDESYLEAPGLKPLNSPAGMILPVQNGEYDVRSVNTQGAVGKQLDIRPPVQPLALLSGSRAENANDTSKLLLENSPQNRNLWAQVTRVLQDKNWAIASRQDASQTLTTDWVKWNRADEDVQFEGRYQISVQEQGYQLALVVKSLELQQGGKPVTSYTEIQRYNGAMLNAIIEGLDKVRSDSENNQAARTAGALDVQSGSDDTGLPQLIVRAPYAVLWERLPNALEKVGMKVTDRSRPLGTINVTVKSMSSSSWDALGAKDPELPTGDYKLQVGDLGNRSSLQFIGPKGQTLTQSQNDALVAVFQAALSQTSAASTN</sequence>
<name>A0A0E1NHM3_YEREN</name>
<comment type="subunit">
    <text evidence="4">Part of the Bam complex, which is composed of the outer membrane protein BamA, and four lipoproteins BamB, BamC, BamD and BamE.</text>
</comment>
<dbReference type="NCBIfam" id="NF008674">
    <property type="entry name" value="PRK11679.1"/>
    <property type="match status" value="1"/>
</dbReference>
<evidence type="ECO:0000313" key="10">
    <source>
        <dbReference type="Proteomes" id="UP000595309"/>
    </source>
</evidence>
<evidence type="ECO:0000313" key="7">
    <source>
        <dbReference type="EMBL" id="QQU47651.1"/>
    </source>
</evidence>
<dbReference type="EMBL" id="CGBR01000025">
    <property type="protein sequence ID" value="CFQ69203.1"/>
    <property type="molecule type" value="Genomic_DNA"/>
</dbReference>
<dbReference type="Proteomes" id="UP000048841">
    <property type="component" value="Unassembled WGS sequence"/>
</dbReference>
<dbReference type="PIRSF" id="PIRSF026343">
    <property type="entry name" value="NlpB"/>
    <property type="match status" value="1"/>
</dbReference>
<dbReference type="GeneID" id="31408211"/>
<dbReference type="GO" id="GO:0051205">
    <property type="term" value="P:protein insertion into membrane"/>
    <property type="evidence" value="ECO:0007669"/>
    <property type="project" value="UniProtKB-UniRule"/>
</dbReference>
<accession>A0A0E1NHM3</accession>
<evidence type="ECO:0000256" key="2">
    <source>
        <dbReference type="ARBA" id="ARBA00023136"/>
    </source>
</evidence>
<dbReference type="Proteomes" id="UP000595309">
    <property type="component" value="Chromosome"/>
</dbReference>
<reference evidence="7 10" key="3">
    <citation type="submission" date="2021-01" db="EMBL/GenBank/DDBJ databases">
        <title>FDA dAtabase for Regulatory Grade micrObial Sequences (FDA-ARGOS): Supporting development and validation of Infectious Disease Dx tests.</title>
        <authorList>
            <person name="Blissenbach B."/>
            <person name="Krut O."/>
            <person name="Tallon L."/>
            <person name="Sadzewicz L."/>
            <person name="Zhao X."/>
            <person name="Boylan J."/>
            <person name="Ott S."/>
            <person name="Bowen H."/>
            <person name="Vavikolanu K."/>
            <person name="Mehta A."/>
            <person name="Aluvathingal J."/>
            <person name="Nadendla S."/>
            <person name="Yan Y."/>
            <person name="Sichtig H."/>
        </authorList>
    </citation>
    <scope>NUCLEOTIDE SEQUENCE [LARGE SCALE GENOMIC DNA]</scope>
    <source>
        <strain evidence="7 10">FDAARGOS_1082</strain>
    </source>
</reference>
<comment type="subcellular location">
    <subcellularLocation>
        <location evidence="4">Cell outer membrane</location>
        <topology evidence="4">Lipid-anchor</topology>
    </subcellularLocation>
</comment>
<proteinExistence type="inferred from homology"/>
<comment type="function">
    <text evidence="4">Part of the outer membrane protein assembly complex, which is involved in assembly and insertion of beta-barrel proteins into the outer membrane.</text>
</comment>
<dbReference type="InterPro" id="IPR010653">
    <property type="entry name" value="NlpB/DapX"/>
</dbReference>
<dbReference type="Pfam" id="PF06804">
    <property type="entry name" value="Lipoprotein_18"/>
    <property type="match status" value="1"/>
</dbReference>
<keyword evidence="2 4" id="KW-0472">Membrane</keyword>
<keyword evidence="8" id="KW-1185">Reference proteome</keyword>
<evidence type="ECO:0000313" key="6">
    <source>
        <dbReference type="EMBL" id="CND81532.1"/>
    </source>
</evidence>